<dbReference type="EMBL" id="JAGSOY010000158">
    <property type="protein sequence ID" value="MBU2714132.1"/>
    <property type="molecule type" value="Genomic_DNA"/>
</dbReference>
<proteinExistence type="predicted"/>
<gene>
    <name evidence="1" type="ORF">KCG35_24065</name>
</gene>
<dbReference type="Proteomes" id="UP000690515">
    <property type="component" value="Unassembled WGS sequence"/>
</dbReference>
<name>A0ABS5ZLP9_9GAMM</name>
<evidence type="ECO:0000313" key="2">
    <source>
        <dbReference type="Proteomes" id="UP000690515"/>
    </source>
</evidence>
<accession>A0ABS5ZLP9</accession>
<protein>
    <submittedName>
        <fullName evidence="1">Uncharacterized protein</fullName>
    </submittedName>
</protein>
<comment type="caution">
    <text evidence="1">The sequence shown here is derived from an EMBL/GenBank/DDBJ whole genome shotgun (WGS) entry which is preliminary data.</text>
</comment>
<organism evidence="1 2">
    <name type="scientific">Zooshikella harenae</name>
    <dbReference type="NCBI Taxonomy" id="2827238"/>
    <lineage>
        <taxon>Bacteria</taxon>
        <taxon>Pseudomonadati</taxon>
        <taxon>Pseudomonadota</taxon>
        <taxon>Gammaproteobacteria</taxon>
        <taxon>Oceanospirillales</taxon>
        <taxon>Zooshikellaceae</taxon>
        <taxon>Zooshikella</taxon>
    </lineage>
</organism>
<reference evidence="1 2" key="1">
    <citation type="submission" date="2021-04" db="EMBL/GenBank/DDBJ databases">
        <authorList>
            <person name="Pira H."/>
            <person name="Risdian C."/>
            <person name="Wink J."/>
        </authorList>
    </citation>
    <scope>NUCLEOTIDE SEQUENCE [LARGE SCALE GENOMIC DNA]</scope>
    <source>
        <strain evidence="1 2">WH53</strain>
    </source>
</reference>
<dbReference type="RefSeq" id="WP_215822401.1">
    <property type="nucleotide sequence ID" value="NZ_JAGSOY010000158.1"/>
</dbReference>
<evidence type="ECO:0000313" key="1">
    <source>
        <dbReference type="EMBL" id="MBU2714132.1"/>
    </source>
</evidence>
<sequence length="50" mass="5889">MADYAGETYIHAKSDGKHIEYRDIEDIFRLIQIETRKTDVVVSLKNWESC</sequence>
<keyword evidence="2" id="KW-1185">Reference proteome</keyword>